<reference evidence="2" key="1">
    <citation type="submission" date="2018-11" db="EMBL/GenBank/DDBJ databases">
        <authorList>
            <consortium name="Genoscope - CEA"/>
            <person name="William W."/>
        </authorList>
    </citation>
    <scope>NUCLEOTIDE SEQUENCE</scope>
</reference>
<gene>
    <name evidence="2" type="ORF">BOLC8T47510H</name>
</gene>
<sequence>MTGTKAEDSRGDMPKVKTIQDQTRGNHWMHHASLNQNPTKVETLSRGRGFCSHEIRGPTRVSPNLLNRSSRRYQQQRYIPKSESQQTE</sequence>
<dbReference type="AlphaFoldDB" id="A0A3P6G3U1"/>
<evidence type="ECO:0000256" key="1">
    <source>
        <dbReference type="SAM" id="MobiDB-lite"/>
    </source>
</evidence>
<organism evidence="2">
    <name type="scientific">Brassica oleracea</name>
    <name type="common">Wild cabbage</name>
    <dbReference type="NCBI Taxonomy" id="3712"/>
    <lineage>
        <taxon>Eukaryota</taxon>
        <taxon>Viridiplantae</taxon>
        <taxon>Streptophyta</taxon>
        <taxon>Embryophyta</taxon>
        <taxon>Tracheophyta</taxon>
        <taxon>Spermatophyta</taxon>
        <taxon>Magnoliopsida</taxon>
        <taxon>eudicotyledons</taxon>
        <taxon>Gunneridae</taxon>
        <taxon>Pentapetalae</taxon>
        <taxon>rosids</taxon>
        <taxon>malvids</taxon>
        <taxon>Brassicales</taxon>
        <taxon>Brassicaceae</taxon>
        <taxon>Brassiceae</taxon>
        <taxon>Brassica</taxon>
    </lineage>
</organism>
<evidence type="ECO:0000313" key="2">
    <source>
        <dbReference type="EMBL" id="VDD54281.1"/>
    </source>
</evidence>
<accession>A0A3P6G3U1</accession>
<dbReference type="EMBL" id="LR031879">
    <property type="protein sequence ID" value="VDD54281.1"/>
    <property type="molecule type" value="Genomic_DNA"/>
</dbReference>
<feature type="region of interest" description="Disordered" evidence="1">
    <location>
        <begin position="54"/>
        <end position="88"/>
    </location>
</feature>
<name>A0A3P6G3U1_BRAOL</name>
<protein>
    <submittedName>
        <fullName evidence="2">Uncharacterized protein</fullName>
    </submittedName>
</protein>
<proteinExistence type="predicted"/>